<evidence type="ECO:0000313" key="6">
    <source>
        <dbReference type="Proteomes" id="UP000053201"/>
    </source>
</evidence>
<feature type="domain" description="HMA" evidence="4">
    <location>
        <begin position="16"/>
        <end position="79"/>
    </location>
</feature>
<dbReference type="InterPro" id="IPR006121">
    <property type="entry name" value="HMA_dom"/>
</dbReference>
<dbReference type="GO" id="GO:0005634">
    <property type="term" value="C:nucleus"/>
    <property type="evidence" value="ECO:0007669"/>
    <property type="project" value="EnsemblFungi"/>
</dbReference>
<dbReference type="GO" id="GO:0006825">
    <property type="term" value="P:copper ion transport"/>
    <property type="evidence" value="ECO:0007669"/>
    <property type="project" value="EnsemblFungi"/>
</dbReference>
<keyword evidence="6" id="KW-1185">Reference proteome</keyword>
<dbReference type="InterPro" id="IPR024134">
    <property type="entry name" value="SOD_Cu/Zn_/chaperone"/>
</dbReference>
<reference evidence="5 6" key="1">
    <citation type="submission" date="2009-08" db="EMBL/GenBank/DDBJ databases">
        <title>The Genome Sequence of Spizellomyces punctatus strain DAOM BR117.</title>
        <authorList>
            <consortium name="The Broad Institute Genome Sequencing Platform"/>
            <person name="Russ C."/>
            <person name="Cuomo C."/>
            <person name="Shea T."/>
            <person name="Young S.K."/>
            <person name="Zeng Q."/>
            <person name="Koehrsen M."/>
            <person name="Haas B."/>
            <person name="Borodovsky M."/>
            <person name="Guigo R."/>
            <person name="Alvarado L."/>
            <person name="Berlin A."/>
            <person name="Bochicchio J."/>
            <person name="Borenstein D."/>
            <person name="Chapman S."/>
            <person name="Chen Z."/>
            <person name="Engels R."/>
            <person name="Freedman E."/>
            <person name="Gellesch M."/>
            <person name="Goldberg J."/>
            <person name="Griggs A."/>
            <person name="Gujja S."/>
            <person name="Heiman D."/>
            <person name="Hepburn T."/>
            <person name="Howarth C."/>
            <person name="Jen D."/>
            <person name="Larson L."/>
            <person name="Lewis B."/>
            <person name="Mehta T."/>
            <person name="Park D."/>
            <person name="Pearson M."/>
            <person name="Roberts A."/>
            <person name="Saif S."/>
            <person name="Shenoy N."/>
            <person name="Sisk P."/>
            <person name="Stolte C."/>
            <person name="Sykes S."/>
            <person name="Thomson T."/>
            <person name="Walk T."/>
            <person name="White J."/>
            <person name="Yandava C."/>
            <person name="Burger G."/>
            <person name="Gray M.W."/>
            <person name="Holland P.W.H."/>
            <person name="King N."/>
            <person name="Lang F.B.F."/>
            <person name="Roger A.J."/>
            <person name="Ruiz-Trillo I."/>
            <person name="Lander E."/>
            <person name="Nusbaum C."/>
        </authorList>
    </citation>
    <scope>NUCLEOTIDE SEQUENCE [LARGE SCALE GENOMIC DNA]</scope>
    <source>
        <strain evidence="5 6">DAOM BR117</strain>
    </source>
</reference>
<dbReference type="eggNOG" id="KOG4656">
    <property type="taxonomic scope" value="Eukaryota"/>
</dbReference>
<dbReference type="OMA" id="KNVWEER"/>
<dbReference type="EMBL" id="KQ257454">
    <property type="protein sequence ID" value="KND01420.1"/>
    <property type="molecule type" value="Genomic_DNA"/>
</dbReference>
<dbReference type="InterPro" id="IPR036423">
    <property type="entry name" value="SOD-like_Cu/Zn_dom_sf"/>
</dbReference>
<dbReference type="GO" id="GO:0101031">
    <property type="term" value="C:protein folding chaperone complex"/>
    <property type="evidence" value="ECO:0007669"/>
    <property type="project" value="EnsemblFungi"/>
</dbReference>
<dbReference type="Gene3D" id="3.30.70.100">
    <property type="match status" value="1"/>
</dbReference>
<protein>
    <recommendedName>
        <fullName evidence="3">Superoxide dismutase 1 copper chaperone</fullName>
    </recommendedName>
</protein>
<dbReference type="InterPro" id="IPR036163">
    <property type="entry name" value="HMA_dom_sf"/>
</dbReference>
<dbReference type="Proteomes" id="UP000053201">
    <property type="component" value="Unassembled WGS sequence"/>
</dbReference>
<dbReference type="GO" id="GO:1902693">
    <property type="term" value="C:superoxide dismutase complex"/>
    <property type="evidence" value="ECO:0007669"/>
    <property type="project" value="EnsemblFungi"/>
</dbReference>
<name>A0A0L0HKJ4_SPIPD</name>
<accession>A0A0L0HKJ4</accession>
<comment type="similarity">
    <text evidence="2">Belongs to the CCS1 family.</text>
</comment>
<dbReference type="GO" id="GO:0005829">
    <property type="term" value="C:cytosol"/>
    <property type="evidence" value="ECO:0007669"/>
    <property type="project" value="EnsemblFungi"/>
</dbReference>
<dbReference type="AlphaFoldDB" id="A0A0L0HKJ4"/>
<dbReference type="STRING" id="645134.A0A0L0HKJ4"/>
<dbReference type="GO" id="GO:0005743">
    <property type="term" value="C:mitochondrial inner membrane"/>
    <property type="evidence" value="ECO:0007669"/>
    <property type="project" value="EnsemblFungi"/>
</dbReference>
<organism evidence="5 6">
    <name type="scientific">Spizellomyces punctatus (strain DAOM BR117)</name>
    <dbReference type="NCBI Taxonomy" id="645134"/>
    <lineage>
        <taxon>Eukaryota</taxon>
        <taxon>Fungi</taxon>
        <taxon>Fungi incertae sedis</taxon>
        <taxon>Chytridiomycota</taxon>
        <taxon>Chytridiomycota incertae sedis</taxon>
        <taxon>Chytridiomycetes</taxon>
        <taxon>Spizellomycetales</taxon>
        <taxon>Spizellomycetaceae</taxon>
        <taxon>Spizellomyces</taxon>
    </lineage>
</organism>
<dbReference type="GO" id="GO:0005507">
    <property type="term" value="F:copper ion binding"/>
    <property type="evidence" value="ECO:0007669"/>
    <property type="project" value="InterPro"/>
</dbReference>
<comment type="cofactor">
    <cofactor evidence="1">
        <name>Cu(2+)</name>
        <dbReference type="ChEBI" id="CHEBI:29036"/>
    </cofactor>
</comment>
<dbReference type="InParanoid" id="A0A0L0HKJ4"/>
<dbReference type="GeneID" id="27686758"/>
<gene>
    <name evidence="5" type="ORF">SPPG_03226</name>
</gene>
<dbReference type="GO" id="GO:0019430">
    <property type="term" value="P:removal of superoxide radicals"/>
    <property type="evidence" value="ECO:0007669"/>
    <property type="project" value="EnsemblFungi"/>
</dbReference>
<dbReference type="SUPFAM" id="SSF49329">
    <property type="entry name" value="Cu,Zn superoxide dismutase-like"/>
    <property type="match status" value="1"/>
</dbReference>
<dbReference type="SUPFAM" id="SSF55008">
    <property type="entry name" value="HMA, heavy metal-associated domain"/>
    <property type="match status" value="1"/>
</dbReference>
<proteinExistence type="inferred from homology"/>
<dbReference type="PANTHER" id="PTHR10003">
    <property type="entry name" value="SUPEROXIDE DISMUTASE CU-ZN -RELATED"/>
    <property type="match status" value="1"/>
</dbReference>
<sequence>MTMTSPSTPPNTLKTPLKTQFAVDLHCESCVKTVKTALSPLNGIRSLDISVPNKTVTIEATTPPSLLFRTLRSTGLNTVLRGQSSSAQHLGAAVCIFESFPGAKGWAQTNNKGLARMVQVDDETCLVDVTVDGMPPGELSVSLHECGDISGGCESTGKALKEFGKLLVDASGRGDLVVESGDVKVWDVIGRSIVLEKLQSSKQSGVPKSDSVCGIIARSAGVFENPKTVCSCSGKTLWEESTAHI</sequence>
<evidence type="ECO:0000256" key="2">
    <source>
        <dbReference type="ARBA" id="ARBA00010636"/>
    </source>
</evidence>
<evidence type="ECO:0000259" key="4">
    <source>
        <dbReference type="PROSITE" id="PS50846"/>
    </source>
</evidence>
<dbReference type="Pfam" id="PF00403">
    <property type="entry name" value="HMA"/>
    <property type="match status" value="1"/>
</dbReference>
<dbReference type="CDD" id="cd00371">
    <property type="entry name" value="HMA"/>
    <property type="match status" value="1"/>
</dbReference>
<dbReference type="VEuPathDB" id="FungiDB:SPPG_03226"/>
<evidence type="ECO:0000256" key="3">
    <source>
        <dbReference type="ARBA" id="ARBA00016103"/>
    </source>
</evidence>
<dbReference type="OrthoDB" id="666972at2759"/>
<dbReference type="RefSeq" id="XP_016609459.1">
    <property type="nucleotide sequence ID" value="XM_016751499.1"/>
</dbReference>
<dbReference type="Gene3D" id="2.60.40.200">
    <property type="entry name" value="Superoxide dismutase, copper/zinc binding domain"/>
    <property type="match status" value="1"/>
</dbReference>
<evidence type="ECO:0000256" key="1">
    <source>
        <dbReference type="ARBA" id="ARBA00001973"/>
    </source>
</evidence>
<dbReference type="GO" id="GO:0016532">
    <property type="term" value="F:superoxide dismutase copper chaperone activity"/>
    <property type="evidence" value="ECO:0007669"/>
    <property type="project" value="EnsemblFungi"/>
</dbReference>
<evidence type="ECO:0000313" key="5">
    <source>
        <dbReference type="EMBL" id="KND01420.1"/>
    </source>
</evidence>
<dbReference type="PROSITE" id="PS50846">
    <property type="entry name" value="HMA_2"/>
    <property type="match status" value="1"/>
</dbReference>